<feature type="transmembrane region" description="Helical" evidence="13">
    <location>
        <begin position="213"/>
        <end position="230"/>
    </location>
</feature>
<reference evidence="15 16" key="1">
    <citation type="journal article" date="2010" name="Stand. Genomic Sci.">
        <title>Complete genome sequence of Methanoplanus petrolearius type strain (SEBR 4847).</title>
        <authorList>
            <person name="Brambilla E."/>
            <person name="Djao O.D."/>
            <person name="Daligault H."/>
            <person name="Lapidus A."/>
            <person name="Lucas S."/>
            <person name="Hammon N."/>
            <person name="Nolan M."/>
            <person name="Tice H."/>
            <person name="Cheng J.F."/>
            <person name="Han C."/>
            <person name="Tapia R."/>
            <person name="Goodwin L."/>
            <person name="Pitluck S."/>
            <person name="Liolios K."/>
            <person name="Ivanova N."/>
            <person name="Mavromatis K."/>
            <person name="Mikhailova N."/>
            <person name="Pati A."/>
            <person name="Chen A."/>
            <person name="Palaniappan K."/>
            <person name="Land M."/>
            <person name="Hauser L."/>
            <person name="Chang Y.J."/>
            <person name="Jeffries C.D."/>
            <person name="Rohde M."/>
            <person name="Spring S."/>
            <person name="Sikorski J."/>
            <person name="Goker M."/>
            <person name="Woyke T."/>
            <person name="Bristow J."/>
            <person name="Eisen J.A."/>
            <person name="Markowitz V."/>
            <person name="Hugenholtz P."/>
            <person name="Kyrpides N.C."/>
            <person name="Klenk H.P."/>
        </authorList>
    </citation>
    <scope>NUCLEOTIDE SEQUENCE [LARGE SCALE GENOMIC DNA]</scope>
    <source>
        <strain evidence="16">DSM 11571 / OCM 486 / SEBR 4847</strain>
    </source>
</reference>
<dbReference type="HOGENOM" id="CLU_011722_1_1_2"/>
<evidence type="ECO:0000256" key="11">
    <source>
        <dbReference type="ARBA" id="ARBA00023303"/>
    </source>
</evidence>
<accession>E1RJP4</accession>
<evidence type="ECO:0000256" key="6">
    <source>
        <dbReference type="ARBA" id="ARBA00022882"/>
    </source>
</evidence>
<dbReference type="GO" id="GO:0005249">
    <property type="term" value="F:voltage-gated potassium channel activity"/>
    <property type="evidence" value="ECO:0007669"/>
    <property type="project" value="InterPro"/>
</dbReference>
<dbReference type="GeneID" id="9743384"/>
<keyword evidence="7" id="KW-0630">Potassium</keyword>
<dbReference type="OrthoDB" id="56871at2157"/>
<dbReference type="FunFam" id="1.10.287.70:FF:000028">
    <property type="entry name" value="potassium voltage-gated channel subfamily D member 3"/>
    <property type="match status" value="1"/>
</dbReference>
<evidence type="ECO:0000256" key="7">
    <source>
        <dbReference type="ARBA" id="ARBA00022958"/>
    </source>
</evidence>
<dbReference type="SUPFAM" id="SSF81324">
    <property type="entry name" value="Voltage-gated potassium channels"/>
    <property type="match status" value="1"/>
</dbReference>
<evidence type="ECO:0000313" key="16">
    <source>
        <dbReference type="Proteomes" id="UP000006565"/>
    </source>
</evidence>
<dbReference type="PANTHER" id="PTHR11537:SF254">
    <property type="entry name" value="POTASSIUM VOLTAGE-GATED CHANNEL PROTEIN SHAB"/>
    <property type="match status" value="1"/>
</dbReference>
<dbReference type="KEGG" id="mpi:Mpet_0924"/>
<dbReference type="EMBL" id="CP002117">
    <property type="protein sequence ID" value="ADN35691.1"/>
    <property type="molecule type" value="Genomic_DNA"/>
</dbReference>
<evidence type="ECO:0000256" key="5">
    <source>
        <dbReference type="ARBA" id="ARBA00022826"/>
    </source>
</evidence>
<dbReference type="Gene3D" id="1.10.287.70">
    <property type="match status" value="1"/>
</dbReference>
<dbReference type="Proteomes" id="UP000006565">
    <property type="component" value="Chromosome"/>
</dbReference>
<feature type="transmembrane region" description="Helical" evidence="13">
    <location>
        <begin position="242"/>
        <end position="263"/>
    </location>
</feature>
<dbReference type="AlphaFoldDB" id="E1RJP4"/>
<protein>
    <submittedName>
        <fullName evidence="15">Ion transport 2 domain protein</fullName>
    </submittedName>
</protein>
<keyword evidence="8 13" id="KW-1133">Transmembrane helix</keyword>
<evidence type="ECO:0000256" key="13">
    <source>
        <dbReference type="SAM" id="Phobius"/>
    </source>
</evidence>
<dbReference type="InterPro" id="IPR028325">
    <property type="entry name" value="VG_K_chnl"/>
</dbReference>
<organism evidence="15 16">
    <name type="scientific">Methanolacinia petrolearia (strain DSM 11571 / OCM 486 / SEBR 4847)</name>
    <name type="common">Methanoplanus petrolearius</name>
    <dbReference type="NCBI Taxonomy" id="679926"/>
    <lineage>
        <taxon>Archaea</taxon>
        <taxon>Methanobacteriati</taxon>
        <taxon>Methanobacteriota</taxon>
        <taxon>Stenosarchaea group</taxon>
        <taxon>Methanomicrobia</taxon>
        <taxon>Methanomicrobiales</taxon>
        <taxon>Methanomicrobiaceae</taxon>
        <taxon>Methanolacinia</taxon>
    </lineage>
</organism>
<evidence type="ECO:0000256" key="9">
    <source>
        <dbReference type="ARBA" id="ARBA00023065"/>
    </source>
</evidence>
<feature type="transmembrane region" description="Helical" evidence="13">
    <location>
        <begin position="38"/>
        <end position="56"/>
    </location>
</feature>
<feature type="domain" description="Ion transport" evidence="14">
    <location>
        <begin position="37"/>
        <end position="268"/>
    </location>
</feature>
<evidence type="ECO:0000256" key="10">
    <source>
        <dbReference type="ARBA" id="ARBA00023136"/>
    </source>
</evidence>
<keyword evidence="5" id="KW-0631">Potassium channel</keyword>
<evidence type="ECO:0000256" key="2">
    <source>
        <dbReference type="ARBA" id="ARBA00022448"/>
    </source>
</evidence>
<dbReference type="PANTHER" id="PTHR11537">
    <property type="entry name" value="VOLTAGE-GATED POTASSIUM CHANNEL"/>
    <property type="match status" value="1"/>
</dbReference>
<dbReference type="GO" id="GO:0001508">
    <property type="term" value="P:action potential"/>
    <property type="evidence" value="ECO:0007669"/>
    <property type="project" value="TreeGrafter"/>
</dbReference>
<keyword evidence="9" id="KW-0406">Ion transport</keyword>
<dbReference type="Gene3D" id="1.20.120.350">
    <property type="entry name" value="Voltage-gated potassium channels. Chain C"/>
    <property type="match status" value="1"/>
</dbReference>
<evidence type="ECO:0000313" key="15">
    <source>
        <dbReference type="EMBL" id="ADN35691.1"/>
    </source>
</evidence>
<feature type="region of interest" description="Disordered" evidence="12">
    <location>
        <begin position="271"/>
        <end position="309"/>
    </location>
</feature>
<feature type="compositionally biased region" description="Basic and acidic residues" evidence="12">
    <location>
        <begin position="278"/>
        <end position="294"/>
    </location>
</feature>
<dbReference type="STRING" id="679926.Mpet_0924"/>
<feature type="transmembrane region" description="Helical" evidence="13">
    <location>
        <begin position="108"/>
        <end position="129"/>
    </location>
</feature>
<feature type="transmembrane region" description="Helical" evidence="13">
    <location>
        <begin position="141"/>
        <end position="157"/>
    </location>
</feature>
<evidence type="ECO:0000259" key="14">
    <source>
        <dbReference type="Pfam" id="PF00520"/>
    </source>
</evidence>
<keyword evidence="4 13" id="KW-0812">Transmembrane</keyword>
<dbReference type="InterPro" id="IPR005821">
    <property type="entry name" value="Ion_trans_dom"/>
</dbReference>
<dbReference type="RefSeq" id="WP_013328869.1">
    <property type="nucleotide sequence ID" value="NC_014507.1"/>
</dbReference>
<dbReference type="PRINTS" id="PR00169">
    <property type="entry name" value="KCHANNEL"/>
</dbReference>
<evidence type="ECO:0000256" key="8">
    <source>
        <dbReference type="ARBA" id="ARBA00022989"/>
    </source>
</evidence>
<dbReference type="Pfam" id="PF00520">
    <property type="entry name" value="Ion_trans"/>
    <property type="match status" value="1"/>
</dbReference>
<keyword evidence="10 13" id="KW-0472">Membrane</keyword>
<evidence type="ECO:0000256" key="3">
    <source>
        <dbReference type="ARBA" id="ARBA00022538"/>
    </source>
</evidence>
<dbReference type="GO" id="GO:0008076">
    <property type="term" value="C:voltage-gated potassium channel complex"/>
    <property type="evidence" value="ECO:0007669"/>
    <property type="project" value="InterPro"/>
</dbReference>
<name>E1RJP4_METP4</name>
<evidence type="ECO:0000256" key="4">
    <source>
        <dbReference type="ARBA" id="ARBA00022692"/>
    </source>
</evidence>
<keyword evidence="3" id="KW-0633">Potassium transport</keyword>
<feature type="transmembrane region" description="Helical" evidence="13">
    <location>
        <begin position="68"/>
        <end position="87"/>
    </location>
</feature>
<keyword evidence="6" id="KW-0851">Voltage-gated channel</keyword>
<gene>
    <name evidence="15" type="ordered locus">Mpet_0924</name>
</gene>
<evidence type="ECO:0000256" key="1">
    <source>
        <dbReference type="ARBA" id="ARBA00004141"/>
    </source>
</evidence>
<keyword evidence="2" id="KW-0813">Transport</keyword>
<dbReference type="InterPro" id="IPR027359">
    <property type="entry name" value="Volt_channel_dom_sf"/>
</dbReference>
<feature type="transmembrane region" description="Helical" evidence="13">
    <location>
        <begin position="177"/>
        <end position="198"/>
    </location>
</feature>
<keyword evidence="11" id="KW-0407">Ion channel</keyword>
<keyword evidence="16" id="KW-1185">Reference proteome</keyword>
<comment type="subcellular location">
    <subcellularLocation>
        <location evidence="1">Membrane</location>
        <topology evidence="1">Multi-pass membrane protein</topology>
    </subcellularLocation>
</comment>
<proteinExistence type="predicted"/>
<evidence type="ECO:0000256" key="12">
    <source>
        <dbReference type="SAM" id="MobiDB-lite"/>
    </source>
</evidence>
<sequence>MATGGAFREFENRVIITPRQKIYNLLNLGIDGYGPGRIFNTLMFLFITIIIVNVIIQTVQGLPATVYLFGRLLDSLAVIVFTSEYILRVWTCVENPEYHKKNAAETAIFGRLSYMVSGMAIIDLVALFWFYLPFFFADQEVYAMVGILKFFTIFKLIRYSPSLHVIARVFNAKRRQLAMMFYIILFLLVVTSAIMFYIEHHAQPEKFASIPDAMWWAVITLTTVGYGDVYPITPLGKFFGGLSALLGVGVIALPAGILASAFMEEVSKEAKEEEEQIEEFKDESGEGNEEKTGDDTENNSHGTKCTCPECGHEFFLPDENN</sequence>
<dbReference type="eggNOG" id="arCOG01964">
    <property type="taxonomic scope" value="Archaea"/>
</dbReference>